<dbReference type="RefSeq" id="WP_225364425.1">
    <property type="nucleotide sequence ID" value="NZ_JAVLAM010000001.1"/>
</dbReference>
<dbReference type="Gene3D" id="1.10.10.2910">
    <property type="match status" value="1"/>
</dbReference>
<name>A0AAW8W8Z7_9LACO</name>
<comment type="caution">
    <text evidence="2">The sequence shown here is derived from an EMBL/GenBank/DDBJ whole genome shotgun (WGS) entry which is preliminary data.</text>
</comment>
<reference evidence="2" key="1">
    <citation type="submission" date="2023-08" db="EMBL/GenBank/DDBJ databases">
        <authorList>
            <person name="Page C.A."/>
            <person name="Perez-Diaz I.M."/>
        </authorList>
    </citation>
    <scope>NUCLEOTIDE SEQUENCE</scope>
    <source>
        <strain evidence="2">3.8.38</strain>
    </source>
</reference>
<organism evidence="2 3">
    <name type="scientific">Levilactobacillus namurensis</name>
    <dbReference type="NCBI Taxonomy" id="380393"/>
    <lineage>
        <taxon>Bacteria</taxon>
        <taxon>Bacillati</taxon>
        <taxon>Bacillota</taxon>
        <taxon>Bacilli</taxon>
        <taxon>Lactobacillales</taxon>
        <taxon>Lactobacillaceae</taxon>
        <taxon>Levilactobacillus</taxon>
    </lineage>
</organism>
<accession>A0AAW8W8Z7</accession>
<dbReference type="EMBL" id="JAVLAM010000001">
    <property type="protein sequence ID" value="MDT7014691.1"/>
    <property type="molecule type" value="Genomic_DNA"/>
</dbReference>
<gene>
    <name evidence="2" type="ORF">RI532_09780</name>
</gene>
<dbReference type="InterPro" id="IPR010359">
    <property type="entry name" value="IrrE_HExxH"/>
</dbReference>
<sequence>MDVIIVNLMKYAYDHKITVILTNHFDCHTPSASRPDTKTIVVNTNWHEEKEIPFQMAHELGHVVNGDEGTLYYSSFSNKSKYERAANMTGLDILIPIYVDVTGYTFNNVSPFMEQFGIPSYLLNAVISRFKKCINN</sequence>
<dbReference type="AlphaFoldDB" id="A0AAW8W8Z7"/>
<evidence type="ECO:0000259" key="1">
    <source>
        <dbReference type="Pfam" id="PF06114"/>
    </source>
</evidence>
<feature type="domain" description="IrrE N-terminal-like" evidence="1">
    <location>
        <begin position="28"/>
        <end position="96"/>
    </location>
</feature>
<evidence type="ECO:0000313" key="3">
    <source>
        <dbReference type="Proteomes" id="UP001254075"/>
    </source>
</evidence>
<dbReference type="Proteomes" id="UP001254075">
    <property type="component" value="Unassembled WGS sequence"/>
</dbReference>
<protein>
    <submittedName>
        <fullName evidence="2">ImmA/IrrE family metallo-endopeptidase</fullName>
    </submittedName>
</protein>
<proteinExistence type="predicted"/>
<dbReference type="Pfam" id="PF06114">
    <property type="entry name" value="Peptidase_M78"/>
    <property type="match status" value="1"/>
</dbReference>
<evidence type="ECO:0000313" key="2">
    <source>
        <dbReference type="EMBL" id="MDT7014691.1"/>
    </source>
</evidence>